<dbReference type="EMBL" id="AP022610">
    <property type="protein sequence ID" value="BBZ27559.1"/>
    <property type="molecule type" value="Genomic_DNA"/>
</dbReference>
<organism evidence="8 9">
    <name type="scientific">Mycolicibacterium madagascariense</name>
    <dbReference type="NCBI Taxonomy" id="212765"/>
    <lineage>
        <taxon>Bacteria</taxon>
        <taxon>Bacillati</taxon>
        <taxon>Actinomycetota</taxon>
        <taxon>Actinomycetes</taxon>
        <taxon>Mycobacteriales</taxon>
        <taxon>Mycobacteriaceae</taxon>
        <taxon>Mycolicibacterium</taxon>
    </lineage>
</organism>
<evidence type="ECO:0000256" key="5">
    <source>
        <dbReference type="ARBA" id="ARBA00023136"/>
    </source>
</evidence>
<dbReference type="GO" id="GO:0005886">
    <property type="term" value="C:plasma membrane"/>
    <property type="evidence" value="ECO:0007669"/>
    <property type="project" value="UniProtKB-SubCell"/>
</dbReference>
<name>A0A7I7XCS3_9MYCO</name>
<dbReference type="GO" id="GO:0022857">
    <property type="term" value="F:transmembrane transporter activity"/>
    <property type="evidence" value="ECO:0007669"/>
    <property type="project" value="InterPro"/>
</dbReference>
<dbReference type="InterPro" id="IPR011701">
    <property type="entry name" value="MFS"/>
</dbReference>
<feature type="transmembrane region" description="Helical" evidence="6">
    <location>
        <begin position="308"/>
        <end position="334"/>
    </location>
</feature>
<evidence type="ECO:0000259" key="7">
    <source>
        <dbReference type="PROSITE" id="PS50850"/>
    </source>
</evidence>
<dbReference type="Proteomes" id="UP000466517">
    <property type="component" value="Chromosome"/>
</dbReference>
<evidence type="ECO:0000256" key="4">
    <source>
        <dbReference type="ARBA" id="ARBA00022989"/>
    </source>
</evidence>
<keyword evidence="3 6" id="KW-0812">Transmembrane</keyword>
<feature type="transmembrane region" description="Helical" evidence="6">
    <location>
        <begin position="147"/>
        <end position="166"/>
    </location>
</feature>
<proteinExistence type="predicted"/>
<feature type="transmembrane region" description="Helical" evidence="6">
    <location>
        <begin position="75"/>
        <end position="95"/>
    </location>
</feature>
<feature type="transmembrane region" description="Helical" evidence="6">
    <location>
        <begin position="285"/>
        <end position="302"/>
    </location>
</feature>
<dbReference type="InterPro" id="IPR020846">
    <property type="entry name" value="MFS_dom"/>
</dbReference>
<dbReference type="AlphaFoldDB" id="A0A7I7XCS3"/>
<sequence length="408" mass="42425">MLGPLRHSEYRRLVGALAVSVVGAGMWTVVMPMQVLDMRDDARALSVVATCLSTAAVVAALIGGVAADRLPQRRIIIGVQTLNFVCLLAIAPLAVLDRLQLWELALAATVVGMGGGLFAPAFTAYLPTLVPERELMAANGIEGVMRSTLQQAVGPTLAGVLLGAAYPDTGLVIITALYVVSLALLITLRPSRPAPAVASRRGWPWSDVRDGFRVVVRTRWLRWTLAANAVSTFAVAGPVEVLLPYLTQEHFSDGPLAFGAIVAAVGAGSTIGAIAVSSRGLPRRYFSALVLGGAVAMMPLAVLGNVSIFLVMAGSAAVVGVGQGISVVIRATLLQRRVPRESLGRVASADVLATLALLPVSTAVTGALSEVVPMGVIFGVAACLPILAASVAMVAGRLRRDELEHDLR</sequence>
<accession>A0A7I7XCS3</accession>
<feature type="transmembrane region" description="Helical" evidence="6">
    <location>
        <begin position="374"/>
        <end position="395"/>
    </location>
</feature>
<feature type="transmembrane region" description="Helical" evidence="6">
    <location>
        <begin position="223"/>
        <end position="243"/>
    </location>
</feature>
<keyword evidence="2" id="KW-1003">Cell membrane</keyword>
<evidence type="ECO:0000256" key="3">
    <source>
        <dbReference type="ARBA" id="ARBA00022692"/>
    </source>
</evidence>
<feature type="transmembrane region" description="Helical" evidence="6">
    <location>
        <begin position="12"/>
        <end position="30"/>
    </location>
</feature>
<comment type="subcellular location">
    <subcellularLocation>
        <location evidence="1">Cell membrane</location>
        <topology evidence="1">Multi-pass membrane protein</topology>
    </subcellularLocation>
</comment>
<dbReference type="PROSITE" id="PS50850">
    <property type="entry name" value="MFS"/>
    <property type="match status" value="1"/>
</dbReference>
<evidence type="ECO:0000313" key="9">
    <source>
        <dbReference type="Proteomes" id="UP000466517"/>
    </source>
</evidence>
<feature type="transmembrane region" description="Helical" evidence="6">
    <location>
        <begin position="101"/>
        <end position="126"/>
    </location>
</feature>
<dbReference type="PANTHER" id="PTHR23513">
    <property type="entry name" value="INTEGRAL MEMBRANE EFFLUX PROTEIN-RELATED"/>
    <property type="match status" value="1"/>
</dbReference>
<evidence type="ECO:0000256" key="2">
    <source>
        <dbReference type="ARBA" id="ARBA00022475"/>
    </source>
</evidence>
<feature type="transmembrane region" description="Helical" evidence="6">
    <location>
        <begin position="346"/>
        <end position="368"/>
    </location>
</feature>
<feature type="transmembrane region" description="Helical" evidence="6">
    <location>
        <begin position="255"/>
        <end position="276"/>
    </location>
</feature>
<feature type="domain" description="Major facilitator superfamily (MFS) profile" evidence="7">
    <location>
        <begin position="1"/>
        <end position="193"/>
    </location>
</feature>
<evidence type="ECO:0000256" key="1">
    <source>
        <dbReference type="ARBA" id="ARBA00004651"/>
    </source>
</evidence>
<dbReference type="Gene3D" id="1.20.1250.20">
    <property type="entry name" value="MFS general substrate transporter like domains"/>
    <property type="match status" value="1"/>
</dbReference>
<reference evidence="8 9" key="1">
    <citation type="journal article" date="2019" name="Emerg. Microbes Infect.">
        <title>Comprehensive subspecies identification of 175 nontuberculous mycobacteria species based on 7547 genomic profiles.</title>
        <authorList>
            <person name="Matsumoto Y."/>
            <person name="Kinjo T."/>
            <person name="Motooka D."/>
            <person name="Nabeya D."/>
            <person name="Jung N."/>
            <person name="Uechi K."/>
            <person name="Horii T."/>
            <person name="Iida T."/>
            <person name="Fujita J."/>
            <person name="Nakamura S."/>
        </authorList>
    </citation>
    <scope>NUCLEOTIDE SEQUENCE [LARGE SCALE GENOMIC DNA]</scope>
    <source>
        <strain evidence="8 9">JCM 13574</strain>
    </source>
</reference>
<dbReference type="SUPFAM" id="SSF103473">
    <property type="entry name" value="MFS general substrate transporter"/>
    <property type="match status" value="1"/>
</dbReference>
<gene>
    <name evidence="8" type="ORF">MMAD_18540</name>
</gene>
<dbReference type="KEGG" id="mmag:MMAD_18540"/>
<dbReference type="Pfam" id="PF07690">
    <property type="entry name" value="MFS_1"/>
    <property type="match status" value="1"/>
</dbReference>
<feature type="transmembrane region" description="Helical" evidence="6">
    <location>
        <begin position="42"/>
        <end position="63"/>
    </location>
</feature>
<evidence type="ECO:0000313" key="8">
    <source>
        <dbReference type="EMBL" id="BBZ27559.1"/>
    </source>
</evidence>
<keyword evidence="9" id="KW-1185">Reference proteome</keyword>
<keyword evidence="4 6" id="KW-1133">Transmembrane helix</keyword>
<evidence type="ECO:0000256" key="6">
    <source>
        <dbReference type="SAM" id="Phobius"/>
    </source>
</evidence>
<protein>
    <submittedName>
        <fullName evidence="8">Tetracycline efflux MFS transporter Tet(V)</fullName>
    </submittedName>
</protein>
<dbReference type="RefSeq" id="WP_163735585.1">
    <property type="nucleotide sequence ID" value="NZ_AP022610.1"/>
</dbReference>
<dbReference type="InterPro" id="IPR036259">
    <property type="entry name" value="MFS_trans_sf"/>
</dbReference>
<dbReference type="CDD" id="cd06173">
    <property type="entry name" value="MFS_MefA_like"/>
    <property type="match status" value="1"/>
</dbReference>
<dbReference type="PANTHER" id="PTHR23513:SF11">
    <property type="entry name" value="STAPHYLOFERRIN A TRANSPORTER"/>
    <property type="match status" value="1"/>
</dbReference>
<keyword evidence="5 6" id="KW-0472">Membrane</keyword>
<feature type="transmembrane region" description="Helical" evidence="6">
    <location>
        <begin position="172"/>
        <end position="191"/>
    </location>
</feature>